<dbReference type="InterPro" id="IPR035969">
    <property type="entry name" value="Rab-GAP_TBC_sf"/>
</dbReference>
<dbReference type="Gene3D" id="2.60.120.1520">
    <property type="match status" value="1"/>
</dbReference>
<evidence type="ECO:0000256" key="2">
    <source>
        <dbReference type="ARBA" id="ARBA00007879"/>
    </source>
</evidence>
<dbReference type="SUPFAM" id="SSF47923">
    <property type="entry name" value="Ypt/Rab-GAP domain of gyp1p"/>
    <property type="match status" value="1"/>
</dbReference>
<evidence type="ECO:0000256" key="8">
    <source>
        <dbReference type="SAM" id="Coils"/>
    </source>
</evidence>
<evidence type="ECO:0000313" key="12">
    <source>
        <dbReference type="Proteomes" id="UP001178507"/>
    </source>
</evidence>
<accession>A0AA36HUK5</accession>
<dbReference type="InterPro" id="IPR000195">
    <property type="entry name" value="Rab-GAP-TBC_dom"/>
</dbReference>
<dbReference type="SUPFAM" id="SSF51197">
    <property type="entry name" value="Clavaminate synthase-like"/>
    <property type="match status" value="1"/>
</dbReference>
<keyword evidence="7" id="KW-0539">Nucleus</keyword>
<comment type="caution">
    <text evidence="11">The sequence shown here is derived from an EMBL/GenBank/DDBJ whole genome shotgun (WGS) entry which is preliminary data.</text>
</comment>
<feature type="domain" description="Rab-GAP TBC" evidence="9">
    <location>
        <begin position="216"/>
        <end position="432"/>
    </location>
</feature>
<evidence type="ECO:0000259" key="9">
    <source>
        <dbReference type="PROSITE" id="PS50086"/>
    </source>
</evidence>
<keyword evidence="12" id="KW-1185">Reference proteome</keyword>
<dbReference type="InterPro" id="IPR032862">
    <property type="entry name" value="ALKBH6"/>
</dbReference>
<dbReference type="InterPro" id="IPR002495">
    <property type="entry name" value="Glyco_trans_8"/>
</dbReference>
<dbReference type="PANTHER" id="PTHR46030">
    <property type="entry name" value="ALPHA-KETOGLUTARATE-DEPENDENT DIOXYGENASE ALKB HOMOLOG 6"/>
    <property type="match status" value="1"/>
</dbReference>
<evidence type="ECO:0000256" key="7">
    <source>
        <dbReference type="ARBA" id="ARBA00023242"/>
    </source>
</evidence>
<dbReference type="PROSITE" id="PS50086">
    <property type="entry name" value="TBC_RABGAP"/>
    <property type="match status" value="1"/>
</dbReference>
<comment type="subcellular location">
    <subcellularLocation>
        <location evidence="1">Nucleus</location>
    </subcellularLocation>
</comment>
<dbReference type="Pfam" id="PF13532">
    <property type="entry name" value="2OG-FeII_Oxy_2"/>
    <property type="match status" value="1"/>
</dbReference>
<dbReference type="InterPro" id="IPR027450">
    <property type="entry name" value="AlkB-like"/>
</dbReference>
<dbReference type="Gene3D" id="3.90.550.10">
    <property type="entry name" value="Spore Coat Polysaccharide Biosynthesis Protein SpsA, Chain A"/>
    <property type="match status" value="1"/>
</dbReference>
<gene>
    <name evidence="11" type="ORF">EVOR1521_LOCUS4661</name>
</gene>
<dbReference type="PANTHER" id="PTHR46030:SF1">
    <property type="entry name" value="ALPHA-KETOGLUTARATE-DEPENDENT DIOXYGENASE ALKB HOMOLOG 6"/>
    <property type="match status" value="1"/>
</dbReference>
<name>A0AA36HUK5_9DINO</name>
<organism evidence="11 12">
    <name type="scientific">Effrenium voratum</name>
    <dbReference type="NCBI Taxonomy" id="2562239"/>
    <lineage>
        <taxon>Eukaryota</taxon>
        <taxon>Sar</taxon>
        <taxon>Alveolata</taxon>
        <taxon>Dinophyceae</taxon>
        <taxon>Suessiales</taxon>
        <taxon>Symbiodiniaceae</taxon>
        <taxon>Effrenium</taxon>
    </lineage>
</organism>
<dbReference type="AlphaFoldDB" id="A0AA36HUK5"/>
<evidence type="ECO:0000256" key="1">
    <source>
        <dbReference type="ARBA" id="ARBA00004123"/>
    </source>
</evidence>
<evidence type="ECO:0000256" key="4">
    <source>
        <dbReference type="ARBA" id="ARBA00022964"/>
    </source>
</evidence>
<dbReference type="PROSITE" id="PS51471">
    <property type="entry name" value="FE2OG_OXY"/>
    <property type="match status" value="1"/>
</dbReference>
<feature type="domain" description="Fe2OG dioxygenase" evidence="10">
    <location>
        <begin position="984"/>
        <end position="1093"/>
    </location>
</feature>
<dbReference type="SUPFAM" id="SSF53448">
    <property type="entry name" value="Nucleotide-diphospho-sugar transferases"/>
    <property type="match status" value="1"/>
</dbReference>
<keyword evidence="8" id="KW-0175">Coiled coil</keyword>
<dbReference type="GO" id="GO:0005634">
    <property type="term" value="C:nucleus"/>
    <property type="evidence" value="ECO:0007669"/>
    <property type="project" value="UniProtKB-SubCell"/>
</dbReference>
<dbReference type="GO" id="GO:0051213">
    <property type="term" value="F:dioxygenase activity"/>
    <property type="evidence" value="ECO:0007669"/>
    <property type="project" value="UniProtKB-KW"/>
</dbReference>
<proteinExistence type="inferred from homology"/>
<protein>
    <submittedName>
        <fullName evidence="11">Uncharacterized protein</fullName>
    </submittedName>
</protein>
<comment type="similarity">
    <text evidence="2">Belongs to the alkB family.</text>
</comment>
<keyword evidence="6" id="KW-0408">Iron</keyword>
<evidence type="ECO:0000313" key="11">
    <source>
        <dbReference type="EMBL" id="CAJ1375366.1"/>
    </source>
</evidence>
<dbReference type="Pfam" id="PF00566">
    <property type="entry name" value="RabGAP-TBC"/>
    <property type="match status" value="1"/>
</dbReference>
<reference evidence="11" key="1">
    <citation type="submission" date="2023-08" db="EMBL/GenBank/DDBJ databases">
        <authorList>
            <person name="Chen Y."/>
            <person name="Shah S."/>
            <person name="Dougan E. K."/>
            <person name="Thang M."/>
            <person name="Chan C."/>
        </authorList>
    </citation>
    <scope>NUCLEOTIDE SEQUENCE</scope>
</reference>
<evidence type="ECO:0000256" key="6">
    <source>
        <dbReference type="ARBA" id="ARBA00023004"/>
    </source>
</evidence>
<keyword evidence="4" id="KW-0223">Dioxygenase</keyword>
<feature type="coiled-coil region" evidence="8">
    <location>
        <begin position="35"/>
        <end position="177"/>
    </location>
</feature>
<evidence type="ECO:0000256" key="5">
    <source>
        <dbReference type="ARBA" id="ARBA00023002"/>
    </source>
</evidence>
<dbReference type="Pfam" id="PF01501">
    <property type="entry name" value="Glyco_transf_8"/>
    <property type="match status" value="1"/>
</dbReference>
<evidence type="ECO:0000256" key="3">
    <source>
        <dbReference type="ARBA" id="ARBA00022723"/>
    </source>
</evidence>
<dbReference type="InterPro" id="IPR029044">
    <property type="entry name" value="Nucleotide-diphossugar_trans"/>
</dbReference>
<dbReference type="EMBL" id="CAUJNA010000317">
    <property type="protein sequence ID" value="CAJ1375366.1"/>
    <property type="molecule type" value="Genomic_DNA"/>
</dbReference>
<evidence type="ECO:0000259" key="10">
    <source>
        <dbReference type="PROSITE" id="PS51471"/>
    </source>
</evidence>
<dbReference type="Gene3D" id="1.10.8.270">
    <property type="entry name" value="putative rabgap domain of human tbc1 domain family member 14 like domains"/>
    <property type="match status" value="1"/>
</dbReference>
<dbReference type="GO" id="GO:0046872">
    <property type="term" value="F:metal ion binding"/>
    <property type="evidence" value="ECO:0007669"/>
    <property type="project" value="UniProtKB-KW"/>
</dbReference>
<dbReference type="Proteomes" id="UP001178507">
    <property type="component" value="Unassembled WGS sequence"/>
</dbReference>
<keyword evidence="5" id="KW-0560">Oxidoreductase</keyword>
<dbReference type="InterPro" id="IPR005123">
    <property type="entry name" value="Oxoglu/Fe-dep_dioxygenase_dom"/>
</dbReference>
<keyword evidence="3" id="KW-0479">Metal-binding</keyword>
<dbReference type="GO" id="GO:0016757">
    <property type="term" value="F:glycosyltransferase activity"/>
    <property type="evidence" value="ECO:0007669"/>
    <property type="project" value="InterPro"/>
</dbReference>
<sequence>MHDPGDTGPTQPSLASILGVEQLKQLSLGSDSEANEAKELVFRQVRQAVESLQEQLRESEPLVAELQEKADGLEEKRMLLERKAARAQRDRDIAEQDCAEVEAKVRQLREEAAPVISRFMEAEVLRSQIQVWSEDLARLQQEVALCEEELREGLPKLAELEDDEAECEGAIAQLEASHTEEVALLKSLHNQESKLPHTRSIAELRAMAMLFGDGNPIENSAELPSWAGLLKWHRKVHLSKQQEYRSLRLQGRLGQLNCNVRQTLMSVLALEGTASSRTHLHLPHFRYSYEGCRHQLYRVLAAFALQNVEVGFHKDLAVLASVFLAATDSEAQAYALLSETYHRLQMKRMLVPERDRETKGKQSLKQQVKVIIASFKYCCPATVAAIEDEGCEELLQEMLGGWLASLFCSSYSPKRQKLEEFLPLLTAAMEASTHEDPACNIREIALFMLLQNSARLMKAHEAARLQEELQDLANFLPVCRGFATALDQFQRQRKLKSQSQHQAELAAFLPVALLSGFCCLQELQLLLHSMSSAVPLCSLALTLVCADSSRTLCQGVWEFWSQPQNAEEPKGITWLELEEESGSSEAQEEDLEEEFDFEFFLGKDHPRSEILDALSPLKYEFIQLLERQDEQRIAFVTLATSEYREGALVLTAGLRSRVDADVVVFGDAEMSLVPGVHWRPLSDLPDVPVPSGEPLMPNFRFCWKKLGLWALEEYDVIIYLDADTLILGDVRSLLNFIPAQGELGAVPACECWRSESCNYTAKDADESDFYFNAGVLLLRPCKRDFLNMMDALSRRQPQAAKGPCQQAAADRLPAEMPFAEQDFLNIFFRRKVRRLPPTFNALQHALRNPKHAMPLDTCCVLHFVMGKPWARASRLEEDFAELRALWWKAHEEFAPYANVRPMWHQRRVHEKLPLFLVPGYLSAQKQASLLSTVHGMERWVELRNRRLLCLGGVPHPDGAICDVLPPVIRELGAQLVEAGGLSGLPNQCLINAYSPGQGIDAHSDGPRFESEVAIVTLEGPALMHFGLVEKKAYPALPPRLEVLLEPGSLLVIRDEAYELYVHRIDHAEVDVTREGLQVPRAPRRTSLTLRRLSHVRQRQDQTDEQWDAAQQLQWQWWNSQLSEID</sequence>
<dbReference type="Gene3D" id="1.10.287.1490">
    <property type="match status" value="1"/>
</dbReference>